<evidence type="ECO:0000313" key="2">
    <source>
        <dbReference type="Proteomes" id="UP001652660"/>
    </source>
</evidence>
<keyword evidence="2" id="KW-1185">Reference proteome</keyword>
<evidence type="ECO:0000313" key="3">
    <source>
        <dbReference type="RefSeq" id="XP_027064450.1"/>
    </source>
</evidence>
<accession>A0A6P6SE85</accession>
<dbReference type="GeneID" id="113690653"/>
<feature type="domain" description="DUF7870" evidence="1">
    <location>
        <begin position="231"/>
        <end position="317"/>
    </location>
</feature>
<evidence type="ECO:0000259" key="1">
    <source>
        <dbReference type="Pfam" id="PF25276"/>
    </source>
</evidence>
<dbReference type="PANTHER" id="PTHR44843:SF14">
    <property type="entry name" value="METHYLTRANSFERASE TYPE 11 DOMAIN-CONTAINING PROTEIN"/>
    <property type="match status" value="1"/>
</dbReference>
<organism evidence="2 3">
    <name type="scientific">Coffea arabica</name>
    <name type="common">Arabian coffee</name>
    <dbReference type="NCBI Taxonomy" id="13443"/>
    <lineage>
        <taxon>Eukaryota</taxon>
        <taxon>Viridiplantae</taxon>
        <taxon>Streptophyta</taxon>
        <taxon>Embryophyta</taxon>
        <taxon>Tracheophyta</taxon>
        <taxon>Spermatophyta</taxon>
        <taxon>Magnoliopsida</taxon>
        <taxon>eudicotyledons</taxon>
        <taxon>Gunneridae</taxon>
        <taxon>Pentapetalae</taxon>
        <taxon>asterids</taxon>
        <taxon>lamiids</taxon>
        <taxon>Gentianales</taxon>
        <taxon>Rubiaceae</taxon>
        <taxon>Ixoroideae</taxon>
        <taxon>Gardenieae complex</taxon>
        <taxon>Bertiereae - Coffeeae clade</taxon>
        <taxon>Coffeeae</taxon>
        <taxon>Coffea</taxon>
    </lineage>
</organism>
<dbReference type="OrthoDB" id="10006218at2759"/>
<dbReference type="Pfam" id="PF25276">
    <property type="entry name" value="DUF7870"/>
    <property type="match status" value="2"/>
</dbReference>
<proteinExistence type="predicted"/>
<feature type="domain" description="DUF7870" evidence="1">
    <location>
        <begin position="348"/>
        <end position="448"/>
    </location>
</feature>
<protein>
    <recommendedName>
        <fullName evidence="1">DUF7870 domain-containing protein</fullName>
    </recommendedName>
</protein>
<name>A0A6P6SE85_COFAR</name>
<dbReference type="SUPFAM" id="SSF53335">
    <property type="entry name" value="S-adenosyl-L-methionine-dependent methyltransferases"/>
    <property type="match status" value="1"/>
</dbReference>
<sequence length="448" mass="52390">MKESTSFPRLKNDDVLNILDKYGISPPTKGLPRDRSEAAVHYYYYYYYGVFQHLAQEGYLSTTSRSLCIRGTKLDQEVNALKNAGISDVIMISGQSFDRFGNNTFDFAFFGPRTSQDFVLVDQPFEIASEVCRILRHGGYLVVHIAVKDEYSFNSFVSLFTCCRLTTFRDIKGLNSTSSLREVVLRKSLEDSISDDIAQRCDNNTVPEYKRDLIGDLEPLEEKEPTEDWTEQGKNRESIRLFRYLPTMVDLIYKRRYIYIDLGARTYDSTIGNWFKKLYPKQNKNFEIFAIEADKSFHEEYERKKDVTLLPYAAWIRNETLVFGTRNKKREYTGRIQSGQPQVLQDYKEEQNVVQAFDFAGWLIRSFSKQDFVVLKMDVEGTEMDLIPRLVKSGAICLIDELFLECHYDRWVKCCSGKRTKRYNSTYDQCFNLFSKLRQAGSLVHQWW</sequence>
<gene>
    <name evidence="3" type="primary">LOC113690653</name>
</gene>
<dbReference type="Proteomes" id="UP001652660">
    <property type="component" value="Chromosome 5c"/>
</dbReference>
<dbReference type="PANTHER" id="PTHR44843">
    <property type="entry name" value="METHYLTRANSFERASE"/>
    <property type="match status" value="1"/>
</dbReference>
<dbReference type="InterPro" id="IPR029063">
    <property type="entry name" value="SAM-dependent_MTases_sf"/>
</dbReference>
<dbReference type="AlphaFoldDB" id="A0A6P6SE85"/>
<dbReference type="Gene3D" id="3.40.50.150">
    <property type="entry name" value="Vaccinia Virus protein VP39"/>
    <property type="match status" value="1"/>
</dbReference>
<dbReference type="InterPro" id="IPR057192">
    <property type="entry name" value="DUF7870"/>
</dbReference>
<reference evidence="3" key="2">
    <citation type="submission" date="2025-08" db="UniProtKB">
        <authorList>
            <consortium name="RefSeq"/>
        </authorList>
    </citation>
    <scope>IDENTIFICATION</scope>
    <source>
        <tissue evidence="3">Leaves</tissue>
    </source>
</reference>
<reference evidence="2" key="1">
    <citation type="journal article" date="2025" name="Foods">
        <title>Unveiling the Microbial Signatures of Arabica Coffee Cherries: Insights into Ripeness Specific Diversity, Functional Traits, and Implications for Quality and Safety.</title>
        <authorList>
            <consortium name="RefSeq"/>
            <person name="Tenea G.N."/>
            <person name="Cifuentes V."/>
            <person name="Reyes P."/>
            <person name="Cevallos-Vallejos M."/>
        </authorList>
    </citation>
    <scope>NUCLEOTIDE SEQUENCE [LARGE SCALE GENOMIC DNA]</scope>
</reference>
<dbReference type="RefSeq" id="XP_027064450.1">
    <property type="nucleotide sequence ID" value="XM_027208649.1"/>
</dbReference>